<evidence type="ECO:0000313" key="2">
    <source>
        <dbReference type="EMBL" id="MBS3059099.1"/>
    </source>
</evidence>
<dbReference type="AlphaFoldDB" id="A0A8T4L0U1"/>
<proteinExistence type="predicted"/>
<protein>
    <submittedName>
        <fullName evidence="2">Uncharacterized protein</fullName>
    </submittedName>
</protein>
<organism evidence="2 3">
    <name type="scientific">Candidatus Iainarchaeum sp</name>
    <dbReference type="NCBI Taxonomy" id="3101447"/>
    <lineage>
        <taxon>Archaea</taxon>
        <taxon>Candidatus Iainarchaeota</taxon>
        <taxon>Candidatus Iainarchaeia</taxon>
        <taxon>Candidatus Iainarchaeales</taxon>
        <taxon>Candidatus Iainarchaeaceae</taxon>
        <taxon>Candidatus Iainarchaeum</taxon>
    </lineage>
</organism>
<accession>A0A8T4L0U1</accession>
<name>A0A8T4L0U1_9ARCH</name>
<feature type="compositionally biased region" description="Basic and acidic residues" evidence="1">
    <location>
        <begin position="97"/>
        <end position="114"/>
    </location>
</feature>
<feature type="non-terminal residue" evidence="2">
    <location>
        <position position="114"/>
    </location>
</feature>
<sequence length="114" mass="13381">MGEGNLPRRLRHRKQAADAKAVEKKSSGFWDNLFGKKKAEEKKSEAVEPEPDRLRKKLKEESDYLASAEVGKFKEKHNRIPTRKELDEISETIYSQLKKETRKEREREEKPSRG</sequence>
<reference evidence="2" key="1">
    <citation type="submission" date="2021-03" db="EMBL/GenBank/DDBJ databases">
        <authorList>
            <person name="Jaffe A."/>
        </authorList>
    </citation>
    <scope>NUCLEOTIDE SEQUENCE</scope>
    <source>
        <strain evidence="2">RIFCSPHIGHO2_01_FULL_GW2011_AR10_43_9</strain>
    </source>
</reference>
<evidence type="ECO:0000313" key="3">
    <source>
        <dbReference type="Proteomes" id="UP000683213"/>
    </source>
</evidence>
<dbReference type="EMBL" id="JAGVWF010000022">
    <property type="protein sequence ID" value="MBS3059099.1"/>
    <property type="molecule type" value="Genomic_DNA"/>
</dbReference>
<dbReference type="Proteomes" id="UP000683213">
    <property type="component" value="Unassembled WGS sequence"/>
</dbReference>
<feature type="region of interest" description="Disordered" evidence="1">
    <location>
        <begin position="1"/>
        <end position="23"/>
    </location>
</feature>
<feature type="region of interest" description="Disordered" evidence="1">
    <location>
        <begin position="38"/>
        <end position="59"/>
    </location>
</feature>
<evidence type="ECO:0000256" key="1">
    <source>
        <dbReference type="SAM" id="MobiDB-lite"/>
    </source>
</evidence>
<reference evidence="2" key="2">
    <citation type="submission" date="2021-05" db="EMBL/GenBank/DDBJ databases">
        <title>Protein family content uncovers lineage relationships and bacterial pathway maintenance mechanisms in DPANN archaea.</title>
        <authorList>
            <person name="Castelle C.J."/>
            <person name="Meheust R."/>
            <person name="Jaffe A.L."/>
            <person name="Seitz K."/>
            <person name="Gong X."/>
            <person name="Baker B.J."/>
            <person name="Banfield J.F."/>
        </authorList>
    </citation>
    <scope>NUCLEOTIDE SEQUENCE</scope>
    <source>
        <strain evidence="2">RIFCSPHIGHO2_01_FULL_GW2011_AR10_43_9</strain>
    </source>
</reference>
<comment type="caution">
    <text evidence="2">The sequence shown here is derived from an EMBL/GenBank/DDBJ whole genome shotgun (WGS) entry which is preliminary data.</text>
</comment>
<feature type="region of interest" description="Disordered" evidence="1">
    <location>
        <begin position="84"/>
        <end position="114"/>
    </location>
</feature>
<gene>
    <name evidence="2" type="ORF">J4224_01595</name>
</gene>